<dbReference type="EMBL" id="KI913134">
    <property type="protein sequence ID" value="ETV77096.1"/>
    <property type="molecule type" value="Genomic_DNA"/>
</dbReference>
<keyword evidence="2" id="KW-0863">Zinc-finger</keyword>
<evidence type="ECO:0000256" key="3">
    <source>
        <dbReference type="ARBA" id="ARBA00022833"/>
    </source>
</evidence>
<keyword evidence="3" id="KW-0862">Zinc</keyword>
<dbReference type="PROSITE" id="PS01358">
    <property type="entry name" value="ZF_RANBP2_1"/>
    <property type="match status" value="1"/>
</dbReference>
<keyword evidence="1" id="KW-0479">Metal-binding</keyword>
<evidence type="ECO:0000256" key="4">
    <source>
        <dbReference type="SAM" id="MobiDB-lite"/>
    </source>
</evidence>
<dbReference type="OrthoDB" id="71257at2759"/>
<name>W4GCW1_APHAT</name>
<evidence type="ECO:0000313" key="6">
    <source>
        <dbReference type="EMBL" id="ETV77096.1"/>
    </source>
</evidence>
<reference evidence="6" key="1">
    <citation type="submission" date="2013-12" db="EMBL/GenBank/DDBJ databases">
        <title>The Genome Sequence of Aphanomyces astaci APO3.</title>
        <authorList>
            <consortium name="The Broad Institute Genomics Platform"/>
            <person name="Russ C."/>
            <person name="Tyler B."/>
            <person name="van West P."/>
            <person name="Dieguez-Uribeondo J."/>
            <person name="Young S.K."/>
            <person name="Zeng Q."/>
            <person name="Gargeya S."/>
            <person name="Fitzgerald M."/>
            <person name="Abouelleil A."/>
            <person name="Alvarado L."/>
            <person name="Chapman S.B."/>
            <person name="Gainer-Dewar J."/>
            <person name="Goldberg J."/>
            <person name="Griggs A."/>
            <person name="Gujja S."/>
            <person name="Hansen M."/>
            <person name="Howarth C."/>
            <person name="Imamovic A."/>
            <person name="Ireland A."/>
            <person name="Larimer J."/>
            <person name="McCowan C."/>
            <person name="Murphy C."/>
            <person name="Pearson M."/>
            <person name="Poon T.W."/>
            <person name="Priest M."/>
            <person name="Roberts A."/>
            <person name="Saif S."/>
            <person name="Shea T."/>
            <person name="Sykes S."/>
            <person name="Wortman J."/>
            <person name="Nusbaum C."/>
            <person name="Birren B."/>
        </authorList>
    </citation>
    <scope>NUCLEOTIDE SEQUENCE [LARGE SCALE GENOMIC DNA]</scope>
    <source>
        <strain evidence="6">APO3</strain>
    </source>
</reference>
<dbReference type="RefSeq" id="XP_009833402.1">
    <property type="nucleotide sequence ID" value="XM_009835100.1"/>
</dbReference>
<dbReference type="GeneID" id="20810989"/>
<dbReference type="AlphaFoldDB" id="W4GCW1"/>
<protein>
    <recommendedName>
        <fullName evidence="5">RanBP2-type domain-containing protein</fullName>
    </recommendedName>
</protein>
<evidence type="ECO:0000256" key="2">
    <source>
        <dbReference type="ARBA" id="ARBA00022771"/>
    </source>
</evidence>
<dbReference type="InterPro" id="IPR001876">
    <property type="entry name" value="Znf_RanBP2"/>
</dbReference>
<accession>W4GCW1</accession>
<proteinExistence type="predicted"/>
<sequence length="255" mass="28423">MSTWRVGDYEATSTVVQLAIQRMGGSAISATQVDHVTQYLAQQNWFTTAADLRVALHNPTQWNSLDIPGRLKLALEEILHEWDPPEEQVHDECPAGYTVQIPSPSILAERSTGDRHADDDGRWVCIRCSWENQYQDSFCVVCFEHYSVSVVLQAPVAPSAPDFDSIVCAMPVAEEINVHPDVYLPPYPPLNAPSLLPRPPLTIETRAVPAPLVNEMSQHFKALAFNKPPSPKSKPTRNDDDEGDCRRSPQSVTRI</sequence>
<gene>
    <name evidence="6" type="ORF">H257_08993</name>
</gene>
<dbReference type="VEuPathDB" id="FungiDB:H257_08993"/>
<organism evidence="6">
    <name type="scientific">Aphanomyces astaci</name>
    <name type="common">Crayfish plague agent</name>
    <dbReference type="NCBI Taxonomy" id="112090"/>
    <lineage>
        <taxon>Eukaryota</taxon>
        <taxon>Sar</taxon>
        <taxon>Stramenopiles</taxon>
        <taxon>Oomycota</taxon>
        <taxon>Saprolegniomycetes</taxon>
        <taxon>Saprolegniales</taxon>
        <taxon>Verrucalvaceae</taxon>
        <taxon>Aphanomyces</taxon>
    </lineage>
</organism>
<dbReference type="GO" id="GO:0008270">
    <property type="term" value="F:zinc ion binding"/>
    <property type="evidence" value="ECO:0007669"/>
    <property type="project" value="UniProtKB-KW"/>
</dbReference>
<feature type="region of interest" description="Disordered" evidence="4">
    <location>
        <begin position="224"/>
        <end position="255"/>
    </location>
</feature>
<feature type="domain" description="RanBP2-type" evidence="5">
    <location>
        <begin position="123"/>
        <end position="142"/>
    </location>
</feature>
<evidence type="ECO:0000256" key="1">
    <source>
        <dbReference type="ARBA" id="ARBA00022723"/>
    </source>
</evidence>
<evidence type="ECO:0000259" key="5">
    <source>
        <dbReference type="PROSITE" id="PS01358"/>
    </source>
</evidence>